<protein>
    <submittedName>
        <fullName evidence="1">Uncharacterized protein</fullName>
    </submittedName>
</protein>
<sequence length="312" mass="35375">MFYVRLYQHKLASVTAGRIGTVSQKGVEAGNIVVAVGRRPLLYQMFPMWQHDQEDEYEHGTTRLAFSVMPFSRQSPFFVDIAKAPGRAARLPGCRWPSLFSCHDGRRRTQRWTLALPITLAAVNHFQPRTITSRWDKEAHQSRLAREVLVTAAQSARYDSISTVSRSWYAFVGSKRPFCPEAKLIDPLAGETHSYAHVKQKRHSSTIGNHRDPFKAHRQTQVGHEGPTAAQTSWIDIHTRWRLIRTPMGEQPQNKGGLIAKTNSARFYLPSRSAFHDSLPGHNGTENEEDHVWAYHNGTAPVGKRRMKSVTT</sequence>
<reference evidence="1 2" key="1">
    <citation type="submission" date="2019-07" db="EMBL/GenBank/DDBJ databases">
        <title>Finished genome of Venturia effusa.</title>
        <authorList>
            <person name="Young C.A."/>
            <person name="Cox M.P."/>
            <person name="Ganley A.R.D."/>
            <person name="David W.J."/>
        </authorList>
    </citation>
    <scope>NUCLEOTIDE SEQUENCE [LARGE SCALE GENOMIC DNA]</scope>
    <source>
        <strain evidence="2">albino</strain>
    </source>
</reference>
<gene>
    <name evidence="1" type="ORF">FKW77_003372</name>
</gene>
<dbReference type="Proteomes" id="UP000316270">
    <property type="component" value="Chromosome 12"/>
</dbReference>
<evidence type="ECO:0000313" key="1">
    <source>
        <dbReference type="EMBL" id="QDS74866.1"/>
    </source>
</evidence>
<dbReference type="AlphaFoldDB" id="A0A517LH15"/>
<accession>A0A517LH15</accession>
<dbReference type="EMBL" id="CP042196">
    <property type="protein sequence ID" value="QDS74866.1"/>
    <property type="molecule type" value="Genomic_DNA"/>
</dbReference>
<organism evidence="1 2">
    <name type="scientific">Venturia effusa</name>
    <dbReference type="NCBI Taxonomy" id="50376"/>
    <lineage>
        <taxon>Eukaryota</taxon>
        <taxon>Fungi</taxon>
        <taxon>Dikarya</taxon>
        <taxon>Ascomycota</taxon>
        <taxon>Pezizomycotina</taxon>
        <taxon>Dothideomycetes</taxon>
        <taxon>Pleosporomycetidae</taxon>
        <taxon>Venturiales</taxon>
        <taxon>Venturiaceae</taxon>
        <taxon>Venturia</taxon>
    </lineage>
</organism>
<proteinExistence type="predicted"/>
<evidence type="ECO:0000313" key="2">
    <source>
        <dbReference type="Proteomes" id="UP000316270"/>
    </source>
</evidence>
<keyword evidence="2" id="KW-1185">Reference proteome</keyword>
<name>A0A517LH15_9PEZI</name>